<sequence>MTTDPKNINHLLFCLSFLSFTHVSDIRYLTSLAVLAVNSKNPHIQLKSDAESFVPGDSYQFNSKEIKSIIFSNRQEMPYSFKQDVLKRSYENEHEFEQRCKYEYDEKIKKISDQQASHLSLKWDQSKTPYVDFYHSDIKMSASAAINAKVYSWYHNYKLNEFIKEINDDMTKCEQRISPEPSGEFNLSYDDICRASNSTSIQTSPSFELNLDKALVSLSDAKKLYHESQPSPDQNHKSSQLKMEKMDLRIDNDSEIAKHYQNDFEASSKAYTDNYNTHKWSNIQVVWNLDISQLDKIQDIVKKKR</sequence>
<feature type="non-terminal residue" evidence="1">
    <location>
        <position position="305"/>
    </location>
</feature>
<dbReference type="AlphaFoldDB" id="A0AAW2ZKA7"/>
<protein>
    <submittedName>
        <fullName evidence="1">Uncharacterized protein</fullName>
    </submittedName>
</protein>
<keyword evidence="2" id="KW-1185">Reference proteome</keyword>
<organism evidence="1 2">
    <name type="scientific">Acrasis kona</name>
    <dbReference type="NCBI Taxonomy" id="1008807"/>
    <lineage>
        <taxon>Eukaryota</taxon>
        <taxon>Discoba</taxon>
        <taxon>Heterolobosea</taxon>
        <taxon>Tetramitia</taxon>
        <taxon>Eutetramitia</taxon>
        <taxon>Acrasidae</taxon>
        <taxon>Acrasis</taxon>
    </lineage>
</organism>
<name>A0AAW2ZKA7_9EUKA</name>
<evidence type="ECO:0000313" key="1">
    <source>
        <dbReference type="EMBL" id="KAL0489156.1"/>
    </source>
</evidence>
<evidence type="ECO:0000313" key="2">
    <source>
        <dbReference type="Proteomes" id="UP001431209"/>
    </source>
</evidence>
<proteinExistence type="predicted"/>
<gene>
    <name evidence="1" type="ORF">AKO1_010713</name>
</gene>
<dbReference type="EMBL" id="JAOPGA020001521">
    <property type="protein sequence ID" value="KAL0489156.1"/>
    <property type="molecule type" value="Genomic_DNA"/>
</dbReference>
<reference evidence="1 2" key="1">
    <citation type="submission" date="2024-03" db="EMBL/GenBank/DDBJ databases">
        <title>The Acrasis kona genome and developmental transcriptomes reveal deep origins of eukaryotic multicellular pathways.</title>
        <authorList>
            <person name="Sheikh S."/>
            <person name="Fu C.-J."/>
            <person name="Brown M.W."/>
            <person name="Baldauf S.L."/>
        </authorList>
    </citation>
    <scope>NUCLEOTIDE SEQUENCE [LARGE SCALE GENOMIC DNA]</scope>
    <source>
        <strain evidence="1 2">ATCC MYA-3509</strain>
    </source>
</reference>
<accession>A0AAW2ZKA7</accession>
<dbReference type="Proteomes" id="UP001431209">
    <property type="component" value="Unassembled WGS sequence"/>
</dbReference>
<comment type="caution">
    <text evidence="1">The sequence shown here is derived from an EMBL/GenBank/DDBJ whole genome shotgun (WGS) entry which is preliminary data.</text>
</comment>